<dbReference type="PANTHER" id="PTHR42090">
    <property type="match status" value="1"/>
</dbReference>
<dbReference type="OrthoDB" id="4220319at2759"/>
<feature type="compositionally biased region" description="Gly residues" evidence="1">
    <location>
        <begin position="136"/>
        <end position="146"/>
    </location>
</feature>
<feature type="compositionally biased region" description="Polar residues" evidence="1">
    <location>
        <begin position="96"/>
        <end position="107"/>
    </location>
</feature>
<proteinExistence type="predicted"/>
<feature type="region of interest" description="Disordered" evidence="1">
    <location>
        <begin position="1"/>
        <end position="146"/>
    </location>
</feature>
<feature type="compositionally biased region" description="Polar residues" evidence="1">
    <location>
        <begin position="1"/>
        <end position="36"/>
    </location>
</feature>
<dbReference type="PANTHER" id="PTHR42090:SF1">
    <property type="match status" value="1"/>
</dbReference>
<dbReference type="EMBL" id="LAFY01000467">
    <property type="protein sequence ID" value="KJX97646.1"/>
    <property type="molecule type" value="Genomic_DNA"/>
</dbReference>
<reference evidence="2 3" key="1">
    <citation type="submission" date="2015-03" db="EMBL/GenBank/DDBJ databases">
        <title>RNA-seq based gene annotation and comparative genomics of four Zymoseptoria species reveal species-specific pathogenicity related genes and transposable element activity.</title>
        <authorList>
            <person name="Grandaubert J."/>
            <person name="Bhattacharyya A."/>
            <person name="Stukenbrock E.H."/>
        </authorList>
    </citation>
    <scope>NUCLEOTIDE SEQUENCE [LARGE SCALE GENOMIC DNA]</scope>
    <source>
        <strain evidence="2 3">Zb18110</strain>
    </source>
</reference>
<comment type="caution">
    <text evidence="2">The sequence shown here is derived from an EMBL/GenBank/DDBJ whole genome shotgun (WGS) entry which is preliminary data.</text>
</comment>
<name>A0A0F4GJS0_9PEZI</name>
<evidence type="ECO:0000313" key="3">
    <source>
        <dbReference type="Proteomes" id="UP000033647"/>
    </source>
</evidence>
<accession>A0A0F4GJS0</accession>
<keyword evidence="3" id="KW-1185">Reference proteome</keyword>
<organism evidence="2 3">
    <name type="scientific">Zymoseptoria brevis</name>
    <dbReference type="NCBI Taxonomy" id="1047168"/>
    <lineage>
        <taxon>Eukaryota</taxon>
        <taxon>Fungi</taxon>
        <taxon>Dikarya</taxon>
        <taxon>Ascomycota</taxon>
        <taxon>Pezizomycotina</taxon>
        <taxon>Dothideomycetes</taxon>
        <taxon>Dothideomycetidae</taxon>
        <taxon>Mycosphaerellales</taxon>
        <taxon>Mycosphaerellaceae</taxon>
        <taxon>Zymoseptoria</taxon>
    </lineage>
</organism>
<sequence length="146" mass="15099">MFARTLRQTSLRRTPFATGQTSRLAASSNYTTTSLRSAKKGAEDRDSISTESTEYSKSGGDGASSTVDDAAFSPDKTRPEEEYDSAKKEAGGESENPLNVSPANQEISKPKEGKPEPVAGSKSEAGSGGERARTSGGSGGGSGRNS</sequence>
<evidence type="ECO:0000313" key="2">
    <source>
        <dbReference type="EMBL" id="KJX97646.1"/>
    </source>
</evidence>
<evidence type="ECO:0000256" key="1">
    <source>
        <dbReference type="SAM" id="MobiDB-lite"/>
    </source>
</evidence>
<gene>
    <name evidence="2" type="ORF">TI39_contig475g00025</name>
</gene>
<feature type="compositionally biased region" description="Basic and acidic residues" evidence="1">
    <location>
        <begin position="75"/>
        <end position="91"/>
    </location>
</feature>
<protein>
    <submittedName>
        <fullName evidence="2">Uncharacterized protein</fullName>
    </submittedName>
</protein>
<dbReference type="STRING" id="1047168.A0A0F4GJS0"/>
<dbReference type="AlphaFoldDB" id="A0A0F4GJS0"/>
<dbReference type="Proteomes" id="UP000033647">
    <property type="component" value="Unassembled WGS sequence"/>
</dbReference>